<evidence type="ECO:0000313" key="2">
    <source>
        <dbReference type="Proteomes" id="UP001148838"/>
    </source>
</evidence>
<name>A0ABQ8SM43_PERAM</name>
<dbReference type="EMBL" id="JAJSOF020000025">
    <property type="protein sequence ID" value="KAJ4435220.1"/>
    <property type="molecule type" value="Genomic_DNA"/>
</dbReference>
<protein>
    <recommendedName>
        <fullName evidence="3">Tc1-like transposase DDE domain-containing protein</fullName>
    </recommendedName>
</protein>
<sequence>MKLKKMWLKAPVSEDGDTNLGIQQAISKTMDRSRRACILAPKSPDLNPLDYFLWDHIEKLVYRVVREDEDLACMRPLLPSEEMSASFIRQFLLNQ</sequence>
<gene>
    <name evidence="1" type="ORF">ANN_23798</name>
</gene>
<keyword evidence="2" id="KW-1185">Reference proteome</keyword>
<evidence type="ECO:0000313" key="1">
    <source>
        <dbReference type="EMBL" id="KAJ4435220.1"/>
    </source>
</evidence>
<dbReference type="Proteomes" id="UP001148838">
    <property type="component" value="Unassembled WGS sequence"/>
</dbReference>
<evidence type="ECO:0008006" key="3">
    <source>
        <dbReference type="Google" id="ProtNLM"/>
    </source>
</evidence>
<accession>A0ABQ8SM43</accession>
<proteinExistence type="predicted"/>
<organism evidence="1 2">
    <name type="scientific">Periplaneta americana</name>
    <name type="common">American cockroach</name>
    <name type="synonym">Blatta americana</name>
    <dbReference type="NCBI Taxonomy" id="6978"/>
    <lineage>
        <taxon>Eukaryota</taxon>
        <taxon>Metazoa</taxon>
        <taxon>Ecdysozoa</taxon>
        <taxon>Arthropoda</taxon>
        <taxon>Hexapoda</taxon>
        <taxon>Insecta</taxon>
        <taxon>Pterygota</taxon>
        <taxon>Neoptera</taxon>
        <taxon>Polyneoptera</taxon>
        <taxon>Dictyoptera</taxon>
        <taxon>Blattodea</taxon>
        <taxon>Blattoidea</taxon>
        <taxon>Blattidae</taxon>
        <taxon>Blattinae</taxon>
        <taxon>Periplaneta</taxon>
    </lineage>
</organism>
<comment type="caution">
    <text evidence="1">The sequence shown here is derived from an EMBL/GenBank/DDBJ whole genome shotgun (WGS) entry which is preliminary data.</text>
</comment>
<dbReference type="Gene3D" id="3.30.420.10">
    <property type="entry name" value="Ribonuclease H-like superfamily/Ribonuclease H"/>
    <property type="match status" value="1"/>
</dbReference>
<dbReference type="InterPro" id="IPR036397">
    <property type="entry name" value="RNaseH_sf"/>
</dbReference>
<reference evidence="1 2" key="1">
    <citation type="journal article" date="2022" name="Allergy">
        <title>Genome assembly and annotation of Periplaneta americana reveal a comprehensive cockroach allergen profile.</title>
        <authorList>
            <person name="Wang L."/>
            <person name="Xiong Q."/>
            <person name="Saelim N."/>
            <person name="Wang L."/>
            <person name="Nong W."/>
            <person name="Wan A.T."/>
            <person name="Shi M."/>
            <person name="Liu X."/>
            <person name="Cao Q."/>
            <person name="Hui J.H.L."/>
            <person name="Sookrung N."/>
            <person name="Leung T.F."/>
            <person name="Tungtrongchitr A."/>
            <person name="Tsui S.K.W."/>
        </authorList>
    </citation>
    <scope>NUCLEOTIDE SEQUENCE [LARGE SCALE GENOMIC DNA]</scope>
    <source>
        <strain evidence="1">PWHHKU_190912</strain>
    </source>
</reference>